<evidence type="ECO:0000256" key="1">
    <source>
        <dbReference type="SAM" id="Phobius"/>
    </source>
</evidence>
<dbReference type="Pfam" id="PF12412">
    <property type="entry name" value="DUF3667"/>
    <property type="match status" value="1"/>
</dbReference>
<dbReference type="Proteomes" id="UP001595885">
    <property type="component" value="Unassembled WGS sequence"/>
</dbReference>
<protein>
    <submittedName>
        <fullName evidence="2">DUF3667 domain-containing protein</fullName>
    </submittedName>
</protein>
<name>A0ABV9P1T5_9FLAO</name>
<gene>
    <name evidence="2" type="ORF">ACFO3U_03765</name>
</gene>
<dbReference type="InterPro" id="IPR022134">
    <property type="entry name" value="DUF3667"/>
</dbReference>
<organism evidence="2 3">
    <name type="scientific">Flavobacterium ponti</name>
    <dbReference type="NCBI Taxonomy" id="665133"/>
    <lineage>
        <taxon>Bacteria</taxon>
        <taxon>Pseudomonadati</taxon>
        <taxon>Bacteroidota</taxon>
        <taxon>Flavobacteriia</taxon>
        <taxon>Flavobacteriales</taxon>
        <taxon>Flavobacteriaceae</taxon>
        <taxon>Flavobacterium</taxon>
    </lineage>
</organism>
<evidence type="ECO:0000313" key="2">
    <source>
        <dbReference type="EMBL" id="MFC4739101.1"/>
    </source>
</evidence>
<feature type="transmembrane region" description="Helical" evidence="1">
    <location>
        <begin position="274"/>
        <end position="293"/>
    </location>
</feature>
<evidence type="ECO:0000313" key="3">
    <source>
        <dbReference type="Proteomes" id="UP001595885"/>
    </source>
</evidence>
<keyword evidence="1" id="KW-0812">Transmembrane</keyword>
<comment type="caution">
    <text evidence="2">The sequence shown here is derived from an EMBL/GenBank/DDBJ whole genome shotgun (WGS) entry which is preliminary data.</text>
</comment>
<reference evidence="3" key="1">
    <citation type="journal article" date="2019" name="Int. J. Syst. Evol. Microbiol.">
        <title>The Global Catalogue of Microorganisms (GCM) 10K type strain sequencing project: providing services to taxonomists for standard genome sequencing and annotation.</title>
        <authorList>
            <consortium name="The Broad Institute Genomics Platform"/>
            <consortium name="The Broad Institute Genome Sequencing Center for Infectious Disease"/>
            <person name="Wu L."/>
            <person name="Ma J."/>
        </authorList>
    </citation>
    <scope>NUCLEOTIDE SEQUENCE [LARGE SCALE GENOMIC DNA]</scope>
    <source>
        <strain evidence="3">CCUG 50349</strain>
    </source>
</reference>
<dbReference type="EMBL" id="JBHSGW010000002">
    <property type="protein sequence ID" value="MFC4739101.1"/>
    <property type="molecule type" value="Genomic_DNA"/>
</dbReference>
<keyword evidence="1" id="KW-0472">Membrane</keyword>
<accession>A0ABV9P1T5</accession>
<keyword evidence="3" id="KW-1185">Reference proteome</keyword>
<sequence>MSKRKSRQFRGTRCLNCETALDISEKYCHQCGQLNSTKKLTIADFFEEFLSNFYAYDSRLRNSVVSIFTKPGVLAREFNEGKRQKYANPFRLFLSVSIVLFITFNLTEGDGSTNQEEQTNITINEELENEKKQDSIISSLPESEIKSKLTDNIKKNKVEYSRDSIYTKEFIEKNISSGTKPLVYIALSFKNFHKKHPQKTEIEALKELGFETNFFYKTLYNKSKFFKTNDIEREVFDFFYEKLPFFIFLSLPILTIIFWLVFYSKKINYTEHLVFAYTYFTFMFICMILFNLLDFINQELSNIVSGFSFLILFPIYLYKSLRNFYQQGRWKTILKFVILNPLFGLFLFISAIIMMFIGIILF</sequence>
<feature type="transmembrane region" description="Helical" evidence="1">
    <location>
        <begin position="243"/>
        <end position="262"/>
    </location>
</feature>
<dbReference type="RefSeq" id="WP_379738397.1">
    <property type="nucleotide sequence ID" value="NZ_JBHSGW010000002.1"/>
</dbReference>
<keyword evidence="1" id="KW-1133">Transmembrane helix</keyword>
<proteinExistence type="predicted"/>
<feature type="transmembrane region" description="Helical" evidence="1">
    <location>
        <begin position="299"/>
        <end position="318"/>
    </location>
</feature>
<feature type="transmembrane region" description="Helical" evidence="1">
    <location>
        <begin position="338"/>
        <end position="361"/>
    </location>
</feature>